<dbReference type="EMBL" id="FOQA01000011">
    <property type="protein sequence ID" value="SFI30987.1"/>
    <property type="molecule type" value="Genomic_DNA"/>
</dbReference>
<evidence type="ECO:0000259" key="1">
    <source>
        <dbReference type="PROSITE" id="PS51832"/>
    </source>
</evidence>
<sequence>MLGNILKTTHQTYDVQIDHILKHIQQTLDLTDECFEAYGKVFPKLKFNKELYYSYQGKDFEGIDSEYKEKNWLKVNKGEYFTEHKLYQYSQEYYWEISIYTEYHHQKTLIGELYLKVPSSEKVLQKIQGLLDNQLLEQSITMTIQYIYNRMMLGNSFLYNIEIYIDLLSIRDPYMPYHAQNVSDFSLMLYDSLNLEKTLVDRLNLYIASLFHDIGKLVVPEKILKKSSKLTKDEYTKIKSHPALGYEIVKHQVIGLKLLQDAPLYIRHHSEWYDGSGYPEGLKKADIPLFSRIIMVADAVDAMLSEKEYRESFRIEEVISELRKYRGKQFDPMLADKAIELLKNKNQFLDITKRMDSAFFGDVSLSVINKDATGIETFQGHLFYGRRVSSLRLNKRDKEKEELKHAKKGILSFFVQKTFVQYEVSIKKIDEDSIALETFVWKPTDKYFSIMWEEVGFMKGPKEKKIPIHIIRVGGNSLTFEVMFDSSAEGNKAKELKLNEFVEIHFSLKIEELKEVFAVDCLVVDIHEFSERRLYSVEYQDIISKDQDRLFKLMFKKQMNQRNINRSVK</sequence>
<dbReference type="InterPro" id="IPR037522">
    <property type="entry name" value="HD_GYP_dom"/>
</dbReference>
<dbReference type="SUPFAM" id="SSF109604">
    <property type="entry name" value="HD-domain/PDEase-like"/>
    <property type="match status" value="1"/>
</dbReference>
<dbReference type="PANTHER" id="PTHR43155">
    <property type="entry name" value="CYCLIC DI-GMP PHOSPHODIESTERASE PA4108-RELATED"/>
    <property type="match status" value="1"/>
</dbReference>
<dbReference type="STRING" id="69895.SAMN05192551_11164"/>
<evidence type="ECO:0000313" key="3">
    <source>
        <dbReference type="Proteomes" id="UP000199287"/>
    </source>
</evidence>
<dbReference type="InterPro" id="IPR003607">
    <property type="entry name" value="HD/PDEase_dom"/>
</dbReference>
<reference evidence="3" key="1">
    <citation type="submission" date="2016-10" db="EMBL/GenBank/DDBJ databases">
        <authorList>
            <person name="Varghese N."/>
            <person name="Submissions S."/>
        </authorList>
    </citation>
    <scope>NUCLEOTIDE SEQUENCE [LARGE SCALE GENOMIC DNA]</scope>
    <source>
        <strain evidence="3">Z-7934</strain>
    </source>
</reference>
<proteinExistence type="predicted"/>
<dbReference type="Gene3D" id="1.10.3210.10">
    <property type="entry name" value="Hypothetical protein af1432"/>
    <property type="match status" value="1"/>
</dbReference>
<dbReference type="Pfam" id="PF13487">
    <property type="entry name" value="HD_5"/>
    <property type="match status" value="1"/>
</dbReference>
<evidence type="ECO:0000313" key="2">
    <source>
        <dbReference type="EMBL" id="SFI30987.1"/>
    </source>
</evidence>
<name>A0A1I3H5Y9_9FIRM</name>
<dbReference type="Proteomes" id="UP000199287">
    <property type="component" value="Unassembled WGS sequence"/>
</dbReference>
<dbReference type="CDD" id="cd00077">
    <property type="entry name" value="HDc"/>
    <property type="match status" value="1"/>
</dbReference>
<feature type="domain" description="HD-GYP" evidence="1">
    <location>
        <begin position="153"/>
        <end position="354"/>
    </location>
</feature>
<dbReference type="PROSITE" id="PS51832">
    <property type="entry name" value="HD_GYP"/>
    <property type="match status" value="1"/>
</dbReference>
<accession>A0A1I3H5Y9</accession>
<dbReference type="RefSeq" id="WP_093373578.1">
    <property type="nucleotide sequence ID" value="NZ_FOQA01000011.1"/>
</dbReference>
<dbReference type="OrthoDB" id="9804747at2"/>
<dbReference type="SMART" id="SM00471">
    <property type="entry name" value="HDc"/>
    <property type="match status" value="1"/>
</dbReference>
<dbReference type="AlphaFoldDB" id="A0A1I3H5Y9"/>
<organism evidence="2 3">
    <name type="scientific">Tindallia magadiensis</name>
    <dbReference type="NCBI Taxonomy" id="69895"/>
    <lineage>
        <taxon>Bacteria</taxon>
        <taxon>Bacillati</taxon>
        <taxon>Bacillota</taxon>
        <taxon>Clostridia</taxon>
        <taxon>Peptostreptococcales</taxon>
        <taxon>Tindalliaceae</taxon>
        <taxon>Tindallia</taxon>
    </lineage>
</organism>
<protein>
    <submittedName>
        <fullName evidence="2">HD domain-containing protein</fullName>
    </submittedName>
</protein>
<keyword evidence="3" id="KW-1185">Reference proteome</keyword>
<gene>
    <name evidence="2" type="ORF">SAMN05192551_11164</name>
</gene>